<dbReference type="InterPro" id="IPR003593">
    <property type="entry name" value="AAA+_ATPase"/>
</dbReference>
<dbReference type="KEGG" id="cku:UL82_09755"/>
<dbReference type="Pfam" id="PF00005">
    <property type="entry name" value="ABC_tran"/>
    <property type="match status" value="1"/>
</dbReference>
<dbReference type="Proteomes" id="UP000033457">
    <property type="component" value="Chromosome"/>
</dbReference>
<dbReference type="STRING" id="35755.UL82_09755"/>
<dbReference type="InterPro" id="IPR036640">
    <property type="entry name" value="ABC1_TM_sf"/>
</dbReference>
<reference evidence="14 15" key="1">
    <citation type="journal article" date="2015" name="Genome Announc.">
        <title>Complete Genome Sequence of Corynebacterium kutscheri DSM 20755, a Corynebacterial Type Strain with Remarkably Low G+C Content of Chromosomal DNA.</title>
        <authorList>
            <person name="Ruckert C."/>
            <person name="Albersmeier A."/>
            <person name="Winkler A."/>
            <person name="Tauch A."/>
        </authorList>
    </citation>
    <scope>NUCLEOTIDE SEQUENCE [LARGE SCALE GENOMIC DNA]</scope>
    <source>
        <strain evidence="14 15">DSM 20755</strain>
    </source>
</reference>
<protein>
    <submittedName>
        <fullName evidence="14">ABC-type multidrug transport system, ATPase and permease component</fullName>
    </submittedName>
</protein>
<dbReference type="PROSITE" id="PS00211">
    <property type="entry name" value="ABC_TRANSPORTER_1"/>
    <property type="match status" value="1"/>
</dbReference>
<keyword evidence="4" id="KW-0997">Cell inner membrane</keyword>
<feature type="transmembrane region" description="Helical" evidence="11">
    <location>
        <begin position="90"/>
        <end position="110"/>
    </location>
</feature>
<keyword evidence="8 11" id="KW-1133">Transmembrane helix</keyword>
<feature type="domain" description="ABC transmembrane type-1" evidence="13">
    <location>
        <begin position="54"/>
        <end position="334"/>
    </location>
</feature>
<proteinExistence type="inferred from homology"/>
<dbReference type="GO" id="GO:0034040">
    <property type="term" value="F:ATPase-coupled lipid transmembrane transporter activity"/>
    <property type="evidence" value="ECO:0007669"/>
    <property type="project" value="TreeGrafter"/>
</dbReference>
<dbReference type="OrthoDB" id="9806127at2"/>
<evidence type="ECO:0000256" key="9">
    <source>
        <dbReference type="ARBA" id="ARBA00023136"/>
    </source>
</evidence>
<keyword evidence="5 11" id="KW-0812">Transmembrane</keyword>
<accession>A0A0F6R375</accession>
<evidence type="ECO:0000256" key="11">
    <source>
        <dbReference type="SAM" id="Phobius"/>
    </source>
</evidence>
<dbReference type="InterPro" id="IPR003439">
    <property type="entry name" value="ABC_transporter-like_ATP-bd"/>
</dbReference>
<evidence type="ECO:0000256" key="8">
    <source>
        <dbReference type="ARBA" id="ARBA00022989"/>
    </source>
</evidence>
<keyword evidence="9 11" id="KW-0472">Membrane</keyword>
<dbReference type="InterPro" id="IPR017871">
    <property type="entry name" value="ABC_transporter-like_CS"/>
</dbReference>
<dbReference type="InterPro" id="IPR027417">
    <property type="entry name" value="P-loop_NTPase"/>
</dbReference>
<evidence type="ECO:0000259" key="13">
    <source>
        <dbReference type="PROSITE" id="PS50929"/>
    </source>
</evidence>
<dbReference type="InterPro" id="IPR039421">
    <property type="entry name" value="Type_1_exporter"/>
</dbReference>
<feature type="domain" description="ABC transporter" evidence="12">
    <location>
        <begin position="367"/>
        <end position="599"/>
    </location>
</feature>
<keyword evidence="2" id="KW-0813">Transport</keyword>
<keyword evidence="7" id="KW-0067">ATP-binding</keyword>
<dbReference type="PROSITE" id="PS50929">
    <property type="entry name" value="ABC_TM1F"/>
    <property type="match status" value="1"/>
</dbReference>
<dbReference type="FunFam" id="3.40.50.300:FF:000221">
    <property type="entry name" value="Multidrug ABC transporter ATP-binding protein"/>
    <property type="match status" value="1"/>
</dbReference>
<evidence type="ECO:0000256" key="1">
    <source>
        <dbReference type="ARBA" id="ARBA00004429"/>
    </source>
</evidence>
<dbReference type="SUPFAM" id="SSF90123">
    <property type="entry name" value="ABC transporter transmembrane region"/>
    <property type="match status" value="1"/>
</dbReference>
<evidence type="ECO:0000256" key="10">
    <source>
        <dbReference type="ARBA" id="ARBA00023455"/>
    </source>
</evidence>
<dbReference type="InterPro" id="IPR011527">
    <property type="entry name" value="ABC1_TM_dom"/>
</dbReference>
<dbReference type="GO" id="GO:0016887">
    <property type="term" value="F:ATP hydrolysis activity"/>
    <property type="evidence" value="ECO:0007669"/>
    <property type="project" value="InterPro"/>
</dbReference>
<dbReference type="GO" id="GO:0005886">
    <property type="term" value="C:plasma membrane"/>
    <property type="evidence" value="ECO:0007669"/>
    <property type="project" value="UniProtKB-SubCell"/>
</dbReference>
<comment type="subcellular location">
    <subcellularLocation>
        <location evidence="1">Cell inner membrane</location>
        <topology evidence="1">Multi-pass membrane protein</topology>
    </subcellularLocation>
</comment>
<dbReference type="PROSITE" id="PS50893">
    <property type="entry name" value="ABC_TRANSPORTER_2"/>
    <property type="match status" value="1"/>
</dbReference>
<dbReference type="RefSeq" id="WP_083966470.1">
    <property type="nucleotide sequence ID" value="NZ_CP011312.1"/>
</dbReference>
<name>A0A0F6R375_9CORY</name>
<dbReference type="Gene3D" id="3.40.50.300">
    <property type="entry name" value="P-loop containing nucleotide triphosphate hydrolases"/>
    <property type="match status" value="1"/>
</dbReference>
<dbReference type="HOGENOM" id="CLU_000604_84_9_11"/>
<dbReference type="Gene3D" id="1.20.1560.10">
    <property type="entry name" value="ABC transporter type 1, transmembrane domain"/>
    <property type="match status" value="1"/>
</dbReference>
<keyword evidence="15" id="KW-1185">Reference proteome</keyword>
<evidence type="ECO:0000256" key="7">
    <source>
        <dbReference type="ARBA" id="ARBA00022840"/>
    </source>
</evidence>
<evidence type="ECO:0000256" key="2">
    <source>
        <dbReference type="ARBA" id="ARBA00022448"/>
    </source>
</evidence>
<feature type="transmembrane region" description="Helical" evidence="11">
    <location>
        <begin position="184"/>
        <end position="207"/>
    </location>
</feature>
<gene>
    <name evidence="14" type="ORF">UL82_09755</name>
</gene>
<dbReference type="PANTHER" id="PTHR24221">
    <property type="entry name" value="ATP-BINDING CASSETTE SUB-FAMILY B"/>
    <property type="match status" value="1"/>
</dbReference>
<dbReference type="GO" id="GO:0140359">
    <property type="term" value="F:ABC-type transporter activity"/>
    <property type="evidence" value="ECO:0007669"/>
    <property type="project" value="InterPro"/>
</dbReference>
<dbReference type="GO" id="GO:0005524">
    <property type="term" value="F:ATP binding"/>
    <property type="evidence" value="ECO:0007669"/>
    <property type="project" value="UniProtKB-KW"/>
</dbReference>
<organism evidence="14 15">
    <name type="scientific">Corynebacterium kutscheri</name>
    <dbReference type="NCBI Taxonomy" id="35755"/>
    <lineage>
        <taxon>Bacteria</taxon>
        <taxon>Bacillati</taxon>
        <taxon>Actinomycetota</taxon>
        <taxon>Actinomycetes</taxon>
        <taxon>Mycobacteriales</taxon>
        <taxon>Corynebacteriaceae</taxon>
        <taxon>Corynebacterium</taxon>
    </lineage>
</organism>
<feature type="transmembrane region" description="Helical" evidence="11">
    <location>
        <begin position="55"/>
        <end position="78"/>
    </location>
</feature>
<keyword evidence="3" id="KW-1003">Cell membrane</keyword>
<dbReference type="Pfam" id="PF00664">
    <property type="entry name" value="ABC_membrane"/>
    <property type="match status" value="1"/>
</dbReference>
<evidence type="ECO:0000256" key="4">
    <source>
        <dbReference type="ARBA" id="ARBA00022519"/>
    </source>
</evidence>
<evidence type="ECO:0000256" key="3">
    <source>
        <dbReference type="ARBA" id="ARBA00022475"/>
    </source>
</evidence>
<dbReference type="SUPFAM" id="SSF52540">
    <property type="entry name" value="P-loop containing nucleoside triphosphate hydrolases"/>
    <property type="match status" value="1"/>
</dbReference>
<dbReference type="SMART" id="SM00382">
    <property type="entry name" value="AAA"/>
    <property type="match status" value="1"/>
</dbReference>
<dbReference type="EMBL" id="CP011312">
    <property type="protein sequence ID" value="AKE42088.1"/>
    <property type="molecule type" value="Genomic_DNA"/>
</dbReference>
<dbReference type="PANTHER" id="PTHR24221:SF397">
    <property type="entry name" value="ABC TRANSPORTER, ATP-BINDING TRANSMEMBRANE PROTEIN"/>
    <property type="match status" value="1"/>
</dbReference>
<evidence type="ECO:0000259" key="12">
    <source>
        <dbReference type="PROSITE" id="PS50893"/>
    </source>
</evidence>
<dbReference type="AlphaFoldDB" id="A0A0F6R375"/>
<evidence type="ECO:0000256" key="6">
    <source>
        <dbReference type="ARBA" id="ARBA00022741"/>
    </source>
</evidence>
<sequence length="599" mass="65252">MSKDTNNFHTPSPDTQQANPRAHNAWLQWAVDIFLLDAYRVIFTHKGYHTFKKGLFWAGLIGVLEGIAIFTIIPAITSFISGEAVLGMQWIGWVVVLVGLAIIASVATYFQATASYLSAIDALFQLNIRLGNKITRIPLGLFTQALSTNLSQLMTSSMMNVGQGAAHFVGPIVRGLSTTVTMTILAFFWSWQLGLILLTTIPVMFLATTASRHFKARGENIVFPTSTAYADRILEFSATQPSLRSCGQASNYRPLLQAKETYLRAAHKDLWLGITANIIHGLSGQALSCALIIVSIFLGSTAILDPLAAVAFAGISLRFSTVLNELAEFAIAIEVSRKPVTEIQQILATPELPEATKRAVLNRPGEVVFNQVHFGYDPDYPVLKDIDFVIPPRSLTAIVGPSGSGKTTLFKLIARFWETTSGQITVGGVDVRDQPTEQLMEQLSMVFQDVYLYDTTLAENIRYGRADATDEEVRAADELAGVAEIAKRLPGGWQARVGEAGKRLSGGERQRVSVARALLKGAPIVLFDEATSALDAENEAHISQSIADLRARSTVLVIAHKLDTICNADQILVLDESGALTQVGTHDELIHSDGVYRRL</sequence>
<evidence type="ECO:0000313" key="15">
    <source>
        <dbReference type="Proteomes" id="UP000033457"/>
    </source>
</evidence>
<keyword evidence="6" id="KW-0547">Nucleotide-binding</keyword>
<evidence type="ECO:0000313" key="14">
    <source>
        <dbReference type="EMBL" id="AKE42088.1"/>
    </source>
</evidence>
<evidence type="ECO:0000256" key="5">
    <source>
        <dbReference type="ARBA" id="ARBA00022692"/>
    </source>
</evidence>
<comment type="similarity">
    <text evidence="10">Belongs to the ABC transporter superfamily. Siderophore-Fe(3+) uptake transporter (SIUT) (TC 3.A.1.21) family.</text>
</comment>